<sequence length="288" mass="30937">MCMKIRHEWGGRKWELTKSGRGPLASFMHFGQMHDRGACRFFSHWAIAVGLTYLCRRIGNSGVSLVRCRCVNVNDRSRMLALPSTCGSPPLCWWCGLSVLCERRRAVRESSRVAGKLRTAPGVTDGMLSGVSVVAALAGEPAMVVALWYVWNRWCACIGGSVLAGREPPCDEMFSAGGTENVPVEPLDALELAEWTPWLIIGRSGVCSGLSGVCSGLASSIRPCMPVSSSSRYCVRAGTVIACRWLSCGASSALTGTELDGSSSIITSADTSCDGCDVDDVKNWMLVR</sequence>
<keyword evidence="2" id="KW-1185">Reference proteome</keyword>
<dbReference type="RefSeq" id="XP_040739162.1">
    <property type="nucleotide sequence ID" value="XM_040891740.1"/>
</dbReference>
<accession>A0A1Y1VS16</accession>
<evidence type="ECO:0000313" key="2">
    <source>
        <dbReference type="Proteomes" id="UP000193922"/>
    </source>
</evidence>
<evidence type="ECO:0000313" key="1">
    <source>
        <dbReference type="EMBL" id="ORX64081.1"/>
    </source>
</evidence>
<name>A0A1Y1VS16_9FUNG</name>
<comment type="caution">
    <text evidence="1">The sequence shown here is derived from an EMBL/GenBank/DDBJ whole genome shotgun (WGS) entry which is preliminary data.</text>
</comment>
<protein>
    <submittedName>
        <fullName evidence="1">Uncharacterized protein</fullName>
    </submittedName>
</protein>
<organism evidence="1 2">
    <name type="scientific">Linderina pennispora</name>
    <dbReference type="NCBI Taxonomy" id="61395"/>
    <lineage>
        <taxon>Eukaryota</taxon>
        <taxon>Fungi</taxon>
        <taxon>Fungi incertae sedis</taxon>
        <taxon>Zoopagomycota</taxon>
        <taxon>Kickxellomycotina</taxon>
        <taxon>Kickxellomycetes</taxon>
        <taxon>Kickxellales</taxon>
        <taxon>Kickxellaceae</taxon>
        <taxon>Linderina</taxon>
    </lineage>
</organism>
<dbReference type="AlphaFoldDB" id="A0A1Y1VS16"/>
<gene>
    <name evidence="1" type="ORF">DL89DRAFT_50466</name>
</gene>
<dbReference type="Proteomes" id="UP000193922">
    <property type="component" value="Unassembled WGS sequence"/>
</dbReference>
<dbReference type="EMBL" id="MCFD01000128">
    <property type="protein sequence ID" value="ORX64081.1"/>
    <property type="molecule type" value="Genomic_DNA"/>
</dbReference>
<proteinExistence type="predicted"/>
<reference evidence="1 2" key="1">
    <citation type="submission" date="2016-07" db="EMBL/GenBank/DDBJ databases">
        <title>Pervasive Adenine N6-methylation of Active Genes in Fungi.</title>
        <authorList>
            <consortium name="DOE Joint Genome Institute"/>
            <person name="Mondo S.J."/>
            <person name="Dannebaum R.O."/>
            <person name="Kuo R.C."/>
            <person name="Labutti K."/>
            <person name="Haridas S."/>
            <person name="Kuo A."/>
            <person name="Salamov A."/>
            <person name="Ahrendt S.R."/>
            <person name="Lipzen A."/>
            <person name="Sullivan W."/>
            <person name="Andreopoulos W.B."/>
            <person name="Clum A."/>
            <person name="Lindquist E."/>
            <person name="Daum C."/>
            <person name="Ramamoorthy G.K."/>
            <person name="Gryganskyi A."/>
            <person name="Culley D."/>
            <person name="Magnuson J.K."/>
            <person name="James T.Y."/>
            <person name="O'Malley M.A."/>
            <person name="Stajich J.E."/>
            <person name="Spatafora J.W."/>
            <person name="Visel A."/>
            <person name="Grigoriev I.V."/>
        </authorList>
    </citation>
    <scope>NUCLEOTIDE SEQUENCE [LARGE SCALE GENOMIC DNA]</scope>
    <source>
        <strain evidence="1 2">ATCC 12442</strain>
    </source>
</reference>
<dbReference type="GeneID" id="63808388"/>